<dbReference type="SUPFAM" id="SSF160631">
    <property type="entry name" value="SMI1/KNR4-like"/>
    <property type="match status" value="1"/>
</dbReference>
<dbReference type="OrthoDB" id="2608740at2"/>
<sequence>MLNEISGRSAFKILAVQPAATPDQVQKLNDYFGQCPPEYVDLIYKATEIEMQHSEGQYVRIWGPLGCIEMDKGYGIRQYMPSAFPIGDDGGGHIIFFAEGKHGYGLYYVGYGDLDLDDAIWIAPDLRTFLVNAEGIDTF</sequence>
<dbReference type="AlphaFoldDB" id="A0A2S8GQE6"/>
<reference evidence="1 2" key="1">
    <citation type="submission" date="2018-02" db="EMBL/GenBank/DDBJ databases">
        <title>Comparative genomes isolates from brazilian mangrove.</title>
        <authorList>
            <person name="Araujo J.E."/>
            <person name="Taketani R.G."/>
            <person name="Silva M.C.P."/>
            <person name="Loureco M.V."/>
            <person name="Andreote F.D."/>
        </authorList>
    </citation>
    <scope>NUCLEOTIDE SEQUENCE [LARGE SCALE GENOMIC DNA]</scope>
    <source>
        <strain evidence="1 2">Nap-Phe MGV</strain>
    </source>
</reference>
<comment type="caution">
    <text evidence="1">The sequence shown here is derived from an EMBL/GenBank/DDBJ whole genome shotgun (WGS) entry which is preliminary data.</text>
</comment>
<name>A0A2S8GQE6_9BACT</name>
<evidence type="ECO:0000313" key="1">
    <source>
        <dbReference type="EMBL" id="PQO46658.1"/>
    </source>
</evidence>
<dbReference type="Gene3D" id="3.40.1580.10">
    <property type="entry name" value="SMI1/KNR4-like"/>
    <property type="match status" value="1"/>
</dbReference>
<dbReference type="EMBL" id="PUHZ01000008">
    <property type="protein sequence ID" value="PQO46658.1"/>
    <property type="molecule type" value="Genomic_DNA"/>
</dbReference>
<evidence type="ECO:0000313" key="2">
    <source>
        <dbReference type="Proteomes" id="UP000237819"/>
    </source>
</evidence>
<proteinExistence type="predicted"/>
<dbReference type="InterPro" id="IPR037883">
    <property type="entry name" value="Knr4/Smi1-like_sf"/>
</dbReference>
<gene>
    <name evidence="1" type="ORF">C5Y93_07435</name>
</gene>
<dbReference type="RefSeq" id="WP_105334785.1">
    <property type="nucleotide sequence ID" value="NZ_PUHZ01000008.1"/>
</dbReference>
<protein>
    <submittedName>
        <fullName evidence="1">1,3-beta-glucan synthase regulator</fullName>
    </submittedName>
</protein>
<organism evidence="1 2">
    <name type="scientific">Blastopirellula marina</name>
    <dbReference type="NCBI Taxonomy" id="124"/>
    <lineage>
        <taxon>Bacteria</taxon>
        <taxon>Pseudomonadati</taxon>
        <taxon>Planctomycetota</taxon>
        <taxon>Planctomycetia</taxon>
        <taxon>Pirellulales</taxon>
        <taxon>Pirellulaceae</taxon>
        <taxon>Blastopirellula</taxon>
    </lineage>
</organism>
<accession>A0A2S8GQE6</accession>
<dbReference type="Proteomes" id="UP000237819">
    <property type="component" value="Unassembled WGS sequence"/>
</dbReference>